<dbReference type="Proteomes" id="UP000476332">
    <property type="component" value="Unassembled WGS sequence"/>
</dbReference>
<dbReference type="GO" id="GO:0046872">
    <property type="term" value="F:metal ion binding"/>
    <property type="evidence" value="ECO:0007669"/>
    <property type="project" value="UniProtKB-KW"/>
</dbReference>
<accession>A0A6L9MNB5</accession>
<evidence type="ECO:0000256" key="2">
    <source>
        <dbReference type="ARBA" id="ARBA00022723"/>
    </source>
</evidence>
<dbReference type="GO" id="GO:0016811">
    <property type="term" value="F:hydrolase activity, acting on carbon-nitrogen (but not peptide) bonds, in linear amides"/>
    <property type="evidence" value="ECO:0007669"/>
    <property type="project" value="TreeGrafter"/>
</dbReference>
<dbReference type="SUPFAM" id="SSF102215">
    <property type="entry name" value="Creatininase"/>
    <property type="match status" value="1"/>
</dbReference>
<evidence type="ECO:0000256" key="5">
    <source>
        <dbReference type="ARBA" id="ARBA00024029"/>
    </source>
</evidence>
<dbReference type="Pfam" id="PF02633">
    <property type="entry name" value="Creatininase"/>
    <property type="match status" value="1"/>
</dbReference>
<dbReference type="PANTHER" id="PTHR35005">
    <property type="entry name" value="3-DEHYDRO-SCYLLO-INOSOSE HYDROLASE"/>
    <property type="match status" value="1"/>
</dbReference>
<comment type="cofactor">
    <cofactor evidence="1">
        <name>Zn(2+)</name>
        <dbReference type="ChEBI" id="CHEBI:29105"/>
    </cofactor>
</comment>
<reference evidence="6 7" key="1">
    <citation type="submission" date="2020-01" db="EMBL/GenBank/DDBJ databases">
        <title>Genomes of bacteria type strains.</title>
        <authorList>
            <person name="Chen J."/>
            <person name="Zhu S."/>
            <person name="Chen J."/>
        </authorList>
    </citation>
    <scope>NUCLEOTIDE SEQUENCE [LARGE SCALE GENOMIC DNA]</scope>
    <source>
        <strain evidence="6 7">KCTC 52919</strain>
    </source>
</reference>
<keyword evidence="3" id="KW-0378">Hydrolase</keyword>
<keyword evidence="4" id="KW-0862">Zinc</keyword>
<dbReference type="RefSeq" id="WP_163046054.1">
    <property type="nucleotide sequence ID" value="NZ_JAAAMJ010000031.1"/>
</dbReference>
<evidence type="ECO:0000313" key="7">
    <source>
        <dbReference type="Proteomes" id="UP000476332"/>
    </source>
</evidence>
<dbReference type="AlphaFoldDB" id="A0A6L9MNB5"/>
<dbReference type="InterPro" id="IPR024087">
    <property type="entry name" value="Creatininase-like_sf"/>
</dbReference>
<evidence type="ECO:0000313" key="6">
    <source>
        <dbReference type="EMBL" id="NDV89202.1"/>
    </source>
</evidence>
<protein>
    <submittedName>
        <fullName evidence="6">Creatininase family protein</fullName>
    </submittedName>
</protein>
<dbReference type="InterPro" id="IPR003785">
    <property type="entry name" value="Creatininase/forma_Hydrolase"/>
</dbReference>
<dbReference type="Gene3D" id="3.40.50.10310">
    <property type="entry name" value="Creatininase"/>
    <property type="match status" value="1"/>
</dbReference>
<dbReference type="PANTHER" id="PTHR35005:SF1">
    <property type="entry name" value="2-AMINO-5-FORMYLAMINO-6-RIBOSYLAMINOPYRIMIDIN-4(3H)-ONE 5'-MONOPHOSPHATE DEFORMYLASE"/>
    <property type="match status" value="1"/>
</dbReference>
<name>A0A6L9MNB5_9HYPH</name>
<evidence type="ECO:0000256" key="1">
    <source>
        <dbReference type="ARBA" id="ARBA00001947"/>
    </source>
</evidence>
<evidence type="ECO:0000256" key="4">
    <source>
        <dbReference type="ARBA" id="ARBA00022833"/>
    </source>
</evidence>
<comment type="similarity">
    <text evidence="5">Belongs to the creatininase superfamily.</text>
</comment>
<comment type="caution">
    <text evidence="6">The sequence shown here is derived from an EMBL/GenBank/DDBJ whole genome shotgun (WGS) entry which is preliminary data.</text>
</comment>
<keyword evidence="7" id="KW-1185">Reference proteome</keyword>
<evidence type="ECO:0000256" key="3">
    <source>
        <dbReference type="ARBA" id="ARBA00022801"/>
    </source>
</evidence>
<organism evidence="6 7">
    <name type="scientific">Aurantimonas aggregata</name>
    <dbReference type="NCBI Taxonomy" id="2047720"/>
    <lineage>
        <taxon>Bacteria</taxon>
        <taxon>Pseudomonadati</taxon>
        <taxon>Pseudomonadota</taxon>
        <taxon>Alphaproteobacteria</taxon>
        <taxon>Hyphomicrobiales</taxon>
        <taxon>Aurantimonadaceae</taxon>
        <taxon>Aurantimonas</taxon>
    </lineage>
</organism>
<dbReference type="EMBL" id="JAAAMJ010000031">
    <property type="protein sequence ID" value="NDV89202.1"/>
    <property type="molecule type" value="Genomic_DNA"/>
</dbReference>
<keyword evidence="2" id="KW-0479">Metal-binding</keyword>
<proteinExistence type="inferred from homology"/>
<sequence length="267" mass="28828">MRWERLTTREIDALPRSLPVIVNVAAIEQHGPHLPLDTDAVIGGAFLEALEAEAGDEVLILPQVKVCCSEHHMDFPGTLSIGHRSFLDYVGAILQSVVRHGFRNLVIFNSHGGNQAIGQVLLEEFGASHRDCSIAMLTWWRLAGPEIAKIRDSGFAGANHACELETSLMLHIDPAAVRRPDHLPSMSYVPTHGWANADMIMPARGALFRSMAEMSDGLGVVGDASLATAAKGRAIIEAVTEQLLVVVRDMSGASSLADPKPKETEKC</sequence>
<dbReference type="GO" id="GO:0009231">
    <property type="term" value="P:riboflavin biosynthetic process"/>
    <property type="evidence" value="ECO:0007669"/>
    <property type="project" value="TreeGrafter"/>
</dbReference>
<gene>
    <name evidence="6" type="ORF">GTW51_21305</name>
</gene>